<evidence type="ECO:0000313" key="1">
    <source>
        <dbReference type="EMBL" id="WNG42789.1"/>
    </source>
</evidence>
<protein>
    <submittedName>
        <fullName evidence="1">Glycolipid-binding domain-containing protein</fullName>
    </submittedName>
</protein>
<sequence>MNEQHVAWAPWSGPGHEHLVLREVSSALTAHSSVEGVTDEGRPFSLRYFLRTDSACRVREVELALLGSDARLALRSDGAGRWTDEKGRSLPELDGCIDVDISASPFTNTLPIRRLGLAPDSSDDIVVVYLAVPELSVRRCRQRYTCLGPERYLFESLESGFRAELPVDSQGLVLDYPGLFRRLPSR</sequence>
<organism evidence="1 2">
    <name type="scientific">Archangium minus</name>
    <dbReference type="NCBI Taxonomy" id="83450"/>
    <lineage>
        <taxon>Bacteria</taxon>
        <taxon>Pseudomonadati</taxon>
        <taxon>Myxococcota</taxon>
        <taxon>Myxococcia</taxon>
        <taxon>Myxococcales</taxon>
        <taxon>Cystobacterineae</taxon>
        <taxon>Archangiaceae</taxon>
        <taxon>Archangium</taxon>
    </lineage>
</organism>
<reference evidence="1 2" key="1">
    <citation type="submission" date="2019-08" db="EMBL/GenBank/DDBJ databases">
        <title>Archangium and Cystobacter genomes.</title>
        <authorList>
            <person name="Chen I.-C.K."/>
            <person name="Wielgoss S."/>
        </authorList>
    </citation>
    <scope>NUCLEOTIDE SEQUENCE [LARGE SCALE GENOMIC DNA]</scope>
    <source>
        <strain evidence="1 2">Cbm 6</strain>
    </source>
</reference>
<dbReference type="Proteomes" id="UP001611383">
    <property type="component" value="Chromosome"/>
</dbReference>
<proteinExistence type="predicted"/>
<name>A0ABY9WG66_9BACT</name>
<dbReference type="Pfam" id="PF06475">
    <property type="entry name" value="Glycolipid_bind"/>
    <property type="match status" value="1"/>
</dbReference>
<evidence type="ECO:0000313" key="2">
    <source>
        <dbReference type="Proteomes" id="UP001611383"/>
    </source>
</evidence>
<accession>A0ABY9WG66</accession>
<keyword evidence="2" id="KW-1185">Reference proteome</keyword>
<dbReference type="InterPro" id="IPR009467">
    <property type="entry name" value="Glycolipid-bd_prot_put"/>
</dbReference>
<gene>
    <name evidence="1" type="ORF">F0U60_00750</name>
</gene>
<dbReference type="RefSeq" id="WP_395812860.1">
    <property type="nucleotide sequence ID" value="NZ_CP043494.1"/>
</dbReference>
<dbReference type="SUPFAM" id="SSF159275">
    <property type="entry name" value="PA1994-like"/>
    <property type="match status" value="1"/>
</dbReference>
<dbReference type="EMBL" id="CP043494">
    <property type="protein sequence ID" value="WNG42789.1"/>
    <property type="molecule type" value="Genomic_DNA"/>
</dbReference>